<protein>
    <recommendedName>
        <fullName evidence="3">BTB domain-containing protein</fullName>
    </recommendedName>
</protein>
<comment type="caution">
    <text evidence="1">The sequence shown here is derived from an EMBL/GenBank/DDBJ whole genome shotgun (WGS) entry which is preliminary data.</text>
</comment>
<organism evidence="1 2">
    <name type="scientific">Favolaschia claudopus</name>
    <dbReference type="NCBI Taxonomy" id="2862362"/>
    <lineage>
        <taxon>Eukaryota</taxon>
        <taxon>Fungi</taxon>
        <taxon>Dikarya</taxon>
        <taxon>Basidiomycota</taxon>
        <taxon>Agaricomycotina</taxon>
        <taxon>Agaricomycetes</taxon>
        <taxon>Agaricomycetidae</taxon>
        <taxon>Agaricales</taxon>
        <taxon>Marasmiineae</taxon>
        <taxon>Mycenaceae</taxon>
        <taxon>Favolaschia</taxon>
    </lineage>
</organism>
<evidence type="ECO:0000313" key="1">
    <source>
        <dbReference type="EMBL" id="KAK7008323.1"/>
    </source>
</evidence>
<proteinExistence type="predicted"/>
<keyword evidence="2" id="KW-1185">Reference proteome</keyword>
<reference evidence="1 2" key="1">
    <citation type="journal article" date="2024" name="J Genomics">
        <title>Draft genome sequencing and assembly of Favolaschia claudopus CIRM-BRFM 2984 isolated from oak limbs.</title>
        <authorList>
            <person name="Navarro D."/>
            <person name="Drula E."/>
            <person name="Chaduli D."/>
            <person name="Cazenave R."/>
            <person name="Ahrendt S."/>
            <person name="Wang J."/>
            <person name="Lipzen A."/>
            <person name="Daum C."/>
            <person name="Barry K."/>
            <person name="Grigoriev I.V."/>
            <person name="Favel A."/>
            <person name="Rosso M.N."/>
            <person name="Martin F."/>
        </authorList>
    </citation>
    <scope>NUCLEOTIDE SEQUENCE [LARGE SCALE GENOMIC DNA]</scope>
    <source>
        <strain evidence="1 2">CIRM-BRFM 2984</strain>
    </source>
</reference>
<dbReference type="EMBL" id="JAWWNJ010000068">
    <property type="protein sequence ID" value="KAK7008323.1"/>
    <property type="molecule type" value="Genomic_DNA"/>
</dbReference>
<accession>A0AAW0AGX9</accession>
<name>A0AAW0AGX9_9AGAR</name>
<dbReference type="Proteomes" id="UP001362999">
    <property type="component" value="Unassembled WGS sequence"/>
</dbReference>
<gene>
    <name evidence="1" type="ORF">R3P38DRAFT_3592481</name>
</gene>
<evidence type="ECO:0008006" key="3">
    <source>
        <dbReference type="Google" id="ProtNLM"/>
    </source>
</evidence>
<evidence type="ECO:0000313" key="2">
    <source>
        <dbReference type="Proteomes" id="UP001362999"/>
    </source>
</evidence>
<dbReference type="AlphaFoldDB" id="A0AAW0AGX9"/>
<sequence>MATSPAPAPIRSTKYYDDTLGYPVFLVENTLYKLDPHAIFCYSPVLQDIASIPGPGLVQQQSSDTNPIPLSHHGKAEFEMFVRVAYGDIPVADDYGRAATGLPLIVKSLELSQFLMAPLFRKHCLTMIQQRTWAIPGAKLIFLSYHYRTRLFFETAFHHLASSPLRDLTVEDVDLIGFRAYVALARLKEAHAEHRSILAAEEPVFDHDQRQHSMGCLDHEACEEDWHRVWWNGMGRCLLDGRKPLTYTSSREYLESMHFGRMSPGCRMIMLQSIKDDEGNSHIYEMTKTVATFLMTEIVEDLD</sequence>